<reference evidence="6 7" key="1">
    <citation type="submission" date="2020-01" db="EMBL/GenBank/DDBJ databases">
        <title>Whole-genome sequence of Heliobacterium undosum DSM 13378.</title>
        <authorList>
            <person name="Kyndt J.A."/>
            <person name="Meyer T.E."/>
        </authorList>
    </citation>
    <scope>NUCLEOTIDE SEQUENCE [LARGE SCALE GENOMIC DNA]</scope>
    <source>
        <strain evidence="6 7">DSM 13378</strain>
    </source>
</reference>
<dbReference type="Proteomes" id="UP000463470">
    <property type="component" value="Unassembled WGS sequence"/>
</dbReference>
<dbReference type="PROSITE" id="PS51379">
    <property type="entry name" value="4FE4S_FER_2"/>
    <property type="match status" value="2"/>
</dbReference>
<keyword evidence="4" id="KW-0411">Iron-sulfur</keyword>
<evidence type="ECO:0000259" key="5">
    <source>
        <dbReference type="PROSITE" id="PS51379"/>
    </source>
</evidence>
<evidence type="ECO:0000256" key="4">
    <source>
        <dbReference type="ARBA" id="ARBA00023014"/>
    </source>
</evidence>
<proteinExistence type="predicted"/>
<sequence length="80" mass="8513">MSETWYPVIDYERCTGCGVCINHCSHGVYGNDNSKPVVIFPVGCVHGCRGCQKRCSSGAISYAGDNGRQQSGGCCCTKPC</sequence>
<comment type="caution">
    <text evidence="6">The sequence shown here is derived from an EMBL/GenBank/DDBJ whole genome shotgun (WGS) entry which is preliminary data.</text>
</comment>
<dbReference type="EMBL" id="WXEY01000004">
    <property type="protein sequence ID" value="MZP29227.1"/>
    <property type="molecule type" value="Genomic_DNA"/>
</dbReference>
<feature type="domain" description="4Fe-4S ferredoxin-type" evidence="5">
    <location>
        <begin position="5"/>
        <end position="34"/>
    </location>
</feature>
<protein>
    <submittedName>
        <fullName evidence="6">4Fe-4S ferredoxin</fullName>
    </submittedName>
</protein>
<dbReference type="OrthoDB" id="2965668at2"/>
<evidence type="ECO:0000256" key="1">
    <source>
        <dbReference type="ARBA" id="ARBA00022485"/>
    </source>
</evidence>
<evidence type="ECO:0000256" key="2">
    <source>
        <dbReference type="ARBA" id="ARBA00022723"/>
    </source>
</evidence>
<dbReference type="PANTHER" id="PTHR43687">
    <property type="entry name" value="ADENYLYLSULFATE REDUCTASE, BETA SUBUNIT"/>
    <property type="match status" value="1"/>
</dbReference>
<dbReference type="Pfam" id="PF12797">
    <property type="entry name" value="Fer4_2"/>
    <property type="match status" value="1"/>
</dbReference>
<dbReference type="SUPFAM" id="SSF54862">
    <property type="entry name" value="4Fe-4S ferredoxins"/>
    <property type="match status" value="1"/>
</dbReference>
<name>A0A845KZ05_9FIRM</name>
<organism evidence="6 7">
    <name type="scientific">Heliomicrobium undosum</name>
    <dbReference type="NCBI Taxonomy" id="121734"/>
    <lineage>
        <taxon>Bacteria</taxon>
        <taxon>Bacillati</taxon>
        <taxon>Bacillota</taxon>
        <taxon>Clostridia</taxon>
        <taxon>Eubacteriales</taxon>
        <taxon>Heliobacteriaceae</taxon>
        <taxon>Heliomicrobium</taxon>
    </lineage>
</organism>
<evidence type="ECO:0000256" key="3">
    <source>
        <dbReference type="ARBA" id="ARBA00023004"/>
    </source>
</evidence>
<dbReference type="AlphaFoldDB" id="A0A845KZ05"/>
<accession>A0A845KZ05</accession>
<feature type="domain" description="4Fe-4S ferredoxin-type" evidence="5">
    <location>
        <begin position="35"/>
        <end position="65"/>
    </location>
</feature>
<dbReference type="PANTHER" id="PTHR43687:SF1">
    <property type="entry name" value="FERREDOXIN III"/>
    <property type="match status" value="1"/>
</dbReference>
<gene>
    <name evidence="6" type="ORF">GTO91_05845</name>
</gene>
<dbReference type="RefSeq" id="WP_161256258.1">
    <property type="nucleotide sequence ID" value="NZ_WXEY01000004.1"/>
</dbReference>
<evidence type="ECO:0000313" key="6">
    <source>
        <dbReference type="EMBL" id="MZP29227.1"/>
    </source>
</evidence>
<keyword evidence="1" id="KW-0004">4Fe-4S</keyword>
<keyword evidence="2" id="KW-0479">Metal-binding</keyword>
<dbReference type="GO" id="GO:0051539">
    <property type="term" value="F:4 iron, 4 sulfur cluster binding"/>
    <property type="evidence" value="ECO:0007669"/>
    <property type="project" value="UniProtKB-KW"/>
</dbReference>
<dbReference type="GO" id="GO:0046872">
    <property type="term" value="F:metal ion binding"/>
    <property type="evidence" value="ECO:0007669"/>
    <property type="project" value="UniProtKB-KW"/>
</dbReference>
<keyword evidence="7" id="KW-1185">Reference proteome</keyword>
<keyword evidence="3" id="KW-0408">Iron</keyword>
<evidence type="ECO:0000313" key="7">
    <source>
        <dbReference type="Proteomes" id="UP000463470"/>
    </source>
</evidence>
<dbReference type="InterPro" id="IPR050572">
    <property type="entry name" value="Fe-S_Ferredoxin"/>
</dbReference>
<dbReference type="InterPro" id="IPR017896">
    <property type="entry name" value="4Fe4S_Fe-S-bd"/>
</dbReference>
<dbReference type="Gene3D" id="3.30.70.20">
    <property type="match status" value="1"/>
</dbReference>